<accession>X0WBK8</accession>
<evidence type="ECO:0000256" key="1">
    <source>
        <dbReference type="SAM" id="MobiDB-lite"/>
    </source>
</evidence>
<feature type="region of interest" description="Disordered" evidence="1">
    <location>
        <begin position="1"/>
        <end position="34"/>
    </location>
</feature>
<evidence type="ECO:0000313" key="2">
    <source>
        <dbReference type="EMBL" id="GAG10056.1"/>
    </source>
</evidence>
<sequence length="77" mass="8475">MNDHARSSTEGGDDSVGRSEDPLGFQRRVLGRDPTVQVLQRDGMQDGERTRIVRSRIVGEADDVSKPFVGQRAPRGP</sequence>
<organism evidence="2">
    <name type="scientific">marine sediment metagenome</name>
    <dbReference type="NCBI Taxonomy" id="412755"/>
    <lineage>
        <taxon>unclassified sequences</taxon>
        <taxon>metagenomes</taxon>
        <taxon>ecological metagenomes</taxon>
    </lineage>
</organism>
<feature type="non-terminal residue" evidence="2">
    <location>
        <position position="77"/>
    </location>
</feature>
<proteinExistence type="predicted"/>
<dbReference type="EMBL" id="BARS01027269">
    <property type="protein sequence ID" value="GAG10056.1"/>
    <property type="molecule type" value="Genomic_DNA"/>
</dbReference>
<comment type="caution">
    <text evidence="2">The sequence shown here is derived from an EMBL/GenBank/DDBJ whole genome shotgun (WGS) entry which is preliminary data.</text>
</comment>
<name>X0WBK8_9ZZZZ</name>
<reference evidence="2" key="1">
    <citation type="journal article" date="2014" name="Front. Microbiol.">
        <title>High frequency of phylogenetically diverse reductive dehalogenase-homologous genes in deep subseafloor sedimentary metagenomes.</title>
        <authorList>
            <person name="Kawai M."/>
            <person name="Futagami T."/>
            <person name="Toyoda A."/>
            <person name="Takaki Y."/>
            <person name="Nishi S."/>
            <person name="Hori S."/>
            <person name="Arai W."/>
            <person name="Tsubouchi T."/>
            <person name="Morono Y."/>
            <person name="Uchiyama I."/>
            <person name="Ito T."/>
            <person name="Fujiyama A."/>
            <person name="Inagaki F."/>
            <person name="Takami H."/>
        </authorList>
    </citation>
    <scope>NUCLEOTIDE SEQUENCE</scope>
    <source>
        <strain evidence="2">Expedition CK06-06</strain>
    </source>
</reference>
<dbReference type="AlphaFoldDB" id="X0WBK8"/>
<gene>
    <name evidence="2" type="ORF">S01H1_42855</name>
</gene>
<protein>
    <submittedName>
        <fullName evidence="2">Uncharacterized protein</fullName>
    </submittedName>
</protein>